<keyword evidence="2" id="KW-0678">Repressor</keyword>
<feature type="domain" description="ELM2" evidence="11">
    <location>
        <begin position="187"/>
        <end position="275"/>
    </location>
</feature>
<dbReference type="Gene3D" id="1.10.10.60">
    <property type="entry name" value="Homeodomain-like"/>
    <property type="match status" value="1"/>
</dbReference>
<keyword evidence="8" id="KW-0804">Transcription</keyword>
<keyword evidence="9" id="KW-0539">Nucleus</keyword>
<dbReference type="GO" id="GO:0006357">
    <property type="term" value="P:regulation of transcription by RNA polymerase II"/>
    <property type="evidence" value="ECO:0007669"/>
    <property type="project" value="TreeGrafter"/>
</dbReference>
<feature type="compositionally biased region" description="Basic and acidic residues" evidence="10">
    <location>
        <begin position="130"/>
        <end position="144"/>
    </location>
</feature>
<comment type="subcellular location">
    <subcellularLocation>
        <location evidence="1">Nucleus</location>
    </subcellularLocation>
</comment>
<keyword evidence="3" id="KW-0479">Metal-binding</keyword>
<feature type="region of interest" description="Disordered" evidence="10">
    <location>
        <begin position="1"/>
        <end position="176"/>
    </location>
</feature>
<organism evidence="13 14">
    <name type="scientific">Mesorhabditis belari</name>
    <dbReference type="NCBI Taxonomy" id="2138241"/>
    <lineage>
        <taxon>Eukaryota</taxon>
        <taxon>Metazoa</taxon>
        <taxon>Ecdysozoa</taxon>
        <taxon>Nematoda</taxon>
        <taxon>Chromadorea</taxon>
        <taxon>Rhabditida</taxon>
        <taxon>Rhabditina</taxon>
        <taxon>Rhabditomorpha</taxon>
        <taxon>Rhabditoidea</taxon>
        <taxon>Rhabditidae</taxon>
        <taxon>Mesorhabditinae</taxon>
        <taxon>Mesorhabditis</taxon>
    </lineage>
</organism>
<dbReference type="InterPro" id="IPR051066">
    <property type="entry name" value="Trans_reg/Corepressor"/>
</dbReference>
<dbReference type="GO" id="GO:0005667">
    <property type="term" value="C:transcription regulator complex"/>
    <property type="evidence" value="ECO:0007669"/>
    <property type="project" value="TreeGrafter"/>
</dbReference>
<dbReference type="Gene3D" id="1.20.58.1880">
    <property type="match status" value="1"/>
</dbReference>
<dbReference type="InterPro" id="IPR000949">
    <property type="entry name" value="ELM2_dom"/>
</dbReference>
<dbReference type="Pfam" id="PF01448">
    <property type="entry name" value="ELM2"/>
    <property type="match status" value="1"/>
</dbReference>
<dbReference type="WBParaSite" id="MBELARI_LOCUS6078">
    <property type="protein sequence ID" value="MBELARI_LOCUS6078"/>
    <property type="gene ID" value="MBELARI_LOCUS6078"/>
</dbReference>
<dbReference type="Pfam" id="PF00249">
    <property type="entry name" value="Myb_DNA-binding"/>
    <property type="match status" value="1"/>
</dbReference>
<evidence type="ECO:0000256" key="9">
    <source>
        <dbReference type="ARBA" id="ARBA00023242"/>
    </source>
</evidence>
<evidence type="ECO:0000256" key="10">
    <source>
        <dbReference type="SAM" id="MobiDB-lite"/>
    </source>
</evidence>
<feature type="compositionally biased region" description="Polar residues" evidence="10">
    <location>
        <begin position="14"/>
        <end position="31"/>
    </location>
</feature>
<evidence type="ECO:0000313" key="13">
    <source>
        <dbReference type="Proteomes" id="UP000887575"/>
    </source>
</evidence>
<evidence type="ECO:0000256" key="7">
    <source>
        <dbReference type="ARBA" id="ARBA00023125"/>
    </source>
</evidence>
<sequence length="597" mass="68558">MHTLKRDNVEDLGKSQQQAKMSETDLLSGSDEQMPVNESILDEELAKIGPSTSKRMKLDHEDRSVTATRITRRSARMGGAKNSYETDTSTEQSNINEKSSKDLPVTKEVAKATAGGSMDVGKPALQQQGETREERLKRRQKDDSNEKDDEEKSNNQQDLEDEVDEESPGKPNKQRATIHLLDKSTQSKIKVGQQHQAVLTAYGNKSNSLVEDREDRDQALWIPPLANGELTASDLDKYIEEAMTLHMMPLDRALFILLKSDHNLELARERLAKRKLIRDEWSHDDSVVFQNAFNYYGKNFKIIQKALPHRTINSIVNHYYNIKKSSSSKLNPMKNENDDDRLEEFDDAEFGCCEHCEEKPTKVLYTSGGRLCSPCFVYYTVMHKYRPIDGASKVAPQYRQEARCPSDMTDVVLEFEELYKQATQDAKDTNLEFGTASSSAGSVVRSIESLIEERDQQVRARIDGMRQKVFATNERIRALQKNLAGGWETYRHFVQKEKQEEEENKGRRQRFDYKWTENEKKMAFHLIARYGLEGLSTVAHILQTKNVDQVKAFIKENEETIQKYLFTIETEEENIAKKMNIDDELSRDDDDDVVVLD</sequence>
<keyword evidence="5" id="KW-0862">Zinc</keyword>
<dbReference type="PANTHER" id="PTHR16089">
    <property type="entry name" value="REST COREPRESSOR COREST PROTEIN-RELATED"/>
    <property type="match status" value="1"/>
</dbReference>
<evidence type="ECO:0000256" key="3">
    <source>
        <dbReference type="ARBA" id="ARBA00022723"/>
    </source>
</evidence>
<evidence type="ECO:0000313" key="14">
    <source>
        <dbReference type="WBParaSite" id="MBELARI_LOCUS6078"/>
    </source>
</evidence>
<dbReference type="InterPro" id="IPR001005">
    <property type="entry name" value="SANT/Myb"/>
</dbReference>
<dbReference type="GO" id="GO:0003714">
    <property type="term" value="F:transcription corepressor activity"/>
    <property type="evidence" value="ECO:0007669"/>
    <property type="project" value="TreeGrafter"/>
</dbReference>
<evidence type="ECO:0000256" key="4">
    <source>
        <dbReference type="ARBA" id="ARBA00022771"/>
    </source>
</evidence>
<dbReference type="Gene3D" id="4.10.1240.50">
    <property type="match status" value="1"/>
</dbReference>
<feature type="domain" description="SANT" evidence="12">
    <location>
        <begin position="276"/>
        <end position="327"/>
    </location>
</feature>
<evidence type="ECO:0000256" key="8">
    <source>
        <dbReference type="ARBA" id="ARBA00023163"/>
    </source>
</evidence>
<evidence type="ECO:0000256" key="2">
    <source>
        <dbReference type="ARBA" id="ARBA00022491"/>
    </source>
</evidence>
<dbReference type="PROSITE" id="PS51156">
    <property type="entry name" value="ELM2"/>
    <property type="match status" value="1"/>
</dbReference>
<keyword evidence="7" id="KW-0238">DNA-binding</keyword>
<accession>A0AAF3FG95</accession>
<dbReference type="GO" id="GO:0000118">
    <property type="term" value="C:histone deacetylase complex"/>
    <property type="evidence" value="ECO:0007669"/>
    <property type="project" value="TreeGrafter"/>
</dbReference>
<dbReference type="SMART" id="SM01189">
    <property type="entry name" value="ELM2"/>
    <property type="match status" value="1"/>
</dbReference>
<dbReference type="PANTHER" id="PTHR16089:SF28">
    <property type="entry name" value="REST COREPRESSOR"/>
    <property type="match status" value="1"/>
</dbReference>
<protein>
    <recommendedName>
        <fullName evidence="15">REST corepressor</fullName>
    </recommendedName>
</protein>
<evidence type="ECO:0008006" key="15">
    <source>
        <dbReference type="Google" id="ProtNLM"/>
    </source>
</evidence>
<dbReference type="GO" id="GO:0003677">
    <property type="term" value="F:DNA binding"/>
    <property type="evidence" value="ECO:0007669"/>
    <property type="project" value="UniProtKB-KW"/>
</dbReference>
<keyword evidence="4" id="KW-0863">Zinc-finger</keyword>
<name>A0AAF3FG95_9BILA</name>
<dbReference type="FunFam" id="1.10.10.60:FF:000012">
    <property type="entry name" value="Metastasis-associated 1 family, member 3"/>
    <property type="match status" value="1"/>
</dbReference>
<reference evidence="14" key="1">
    <citation type="submission" date="2024-02" db="UniProtKB">
        <authorList>
            <consortium name="WormBaseParasite"/>
        </authorList>
    </citation>
    <scope>IDENTIFICATION</scope>
</reference>
<dbReference type="AlphaFoldDB" id="A0AAF3FG95"/>
<dbReference type="Proteomes" id="UP000887575">
    <property type="component" value="Unassembled WGS sequence"/>
</dbReference>
<evidence type="ECO:0000256" key="5">
    <source>
        <dbReference type="ARBA" id="ARBA00022833"/>
    </source>
</evidence>
<evidence type="ECO:0000259" key="11">
    <source>
        <dbReference type="PROSITE" id="PS51156"/>
    </source>
</evidence>
<evidence type="ECO:0000259" key="12">
    <source>
        <dbReference type="PROSITE" id="PS51293"/>
    </source>
</evidence>
<dbReference type="SUPFAM" id="SSF46689">
    <property type="entry name" value="Homeodomain-like"/>
    <property type="match status" value="1"/>
</dbReference>
<dbReference type="InterPro" id="IPR009057">
    <property type="entry name" value="Homeodomain-like_sf"/>
</dbReference>
<evidence type="ECO:0000256" key="6">
    <source>
        <dbReference type="ARBA" id="ARBA00023015"/>
    </source>
</evidence>
<keyword evidence="6" id="KW-0805">Transcription regulation</keyword>
<dbReference type="GO" id="GO:0008270">
    <property type="term" value="F:zinc ion binding"/>
    <property type="evidence" value="ECO:0007669"/>
    <property type="project" value="UniProtKB-KW"/>
</dbReference>
<evidence type="ECO:0000256" key="1">
    <source>
        <dbReference type="ARBA" id="ARBA00004123"/>
    </source>
</evidence>
<dbReference type="PROSITE" id="PS51293">
    <property type="entry name" value="SANT"/>
    <property type="match status" value="1"/>
</dbReference>
<feature type="compositionally biased region" description="Basic and acidic residues" evidence="10">
    <location>
        <begin position="1"/>
        <end position="13"/>
    </location>
</feature>
<keyword evidence="13" id="KW-1185">Reference proteome</keyword>
<feature type="compositionally biased region" description="Polar residues" evidence="10">
    <location>
        <begin position="83"/>
        <end position="97"/>
    </location>
</feature>
<feature type="compositionally biased region" description="Basic and acidic residues" evidence="10">
    <location>
        <begin position="98"/>
        <end position="110"/>
    </location>
</feature>
<proteinExistence type="predicted"/>
<dbReference type="InterPro" id="IPR017884">
    <property type="entry name" value="SANT_dom"/>
</dbReference>
<dbReference type="SMART" id="SM00717">
    <property type="entry name" value="SANT"/>
    <property type="match status" value="2"/>
</dbReference>